<dbReference type="CDD" id="cd00498">
    <property type="entry name" value="Hsp33"/>
    <property type="match status" value="1"/>
</dbReference>
<keyword evidence="2 6" id="KW-0862">Zinc</keyword>
<evidence type="ECO:0000313" key="7">
    <source>
        <dbReference type="EMBL" id="MBC8577746.1"/>
    </source>
</evidence>
<dbReference type="Gene3D" id="3.55.30.10">
    <property type="entry name" value="Hsp33 domain"/>
    <property type="match status" value="1"/>
</dbReference>
<evidence type="ECO:0000256" key="1">
    <source>
        <dbReference type="ARBA" id="ARBA00022490"/>
    </source>
</evidence>
<protein>
    <recommendedName>
        <fullName evidence="6">33 kDa chaperonin</fullName>
    </recommendedName>
    <alternativeName>
        <fullName evidence="6">Heat shock protein 33 homolog</fullName>
        <shortName evidence="6">HSP33</shortName>
    </alternativeName>
</protein>
<comment type="PTM">
    <text evidence="6">Under oxidizing conditions two disulfide bonds are formed involving the reactive cysteines. Under reducing conditions zinc is bound to the reactive cysteines and the protein is inactive.</text>
</comment>
<evidence type="ECO:0000256" key="6">
    <source>
        <dbReference type="HAMAP-Rule" id="MF_00117"/>
    </source>
</evidence>
<sequence>MAKLLRAITTDGAVLATALDSTDMAARAEQVHQSSATVTAAMGRLLTAASMMGAALKNDGDTITLRISGGGPAGAVIAVSDAYGNARVTAGNPRADLPLNSKGKLDVGGIIGTDGYLSVIRDSGTGEPQTGYSPIVSGEIGEDLTYFFANSEQIPTVCALGVLVSPDLTVAASGGYLLQLLPGADEETIERIEKNLPSLKPVSTMVHEGLAPLAMLQKALEGFELEVIEERQVEYRCDCSRERVERVLISLGTSELEKLAEEQEMTEVACHFCEKRYTFTSSEIRKLAH</sequence>
<evidence type="ECO:0000256" key="2">
    <source>
        <dbReference type="ARBA" id="ARBA00022833"/>
    </source>
</evidence>
<dbReference type="PANTHER" id="PTHR30111">
    <property type="entry name" value="33 KDA CHAPERONIN"/>
    <property type="match status" value="1"/>
</dbReference>
<dbReference type="PANTHER" id="PTHR30111:SF1">
    <property type="entry name" value="33 KDA CHAPERONIN"/>
    <property type="match status" value="1"/>
</dbReference>
<evidence type="ECO:0000256" key="3">
    <source>
        <dbReference type="ARBA" id="ARBA00023157"/>
    </source>
</evidence>
<dbReference type="InterPro" id="IPR016153">
    <property type="entry name" value="Heat_shock_Hsp33_N"/>
</dbReference>
<comment type="subcellular location">
    <subcellularLocation>
        <location evidence="6">Cytoplasm</location>
    </subcellularLocation>
</comment>
<dbReference type="HAMAP" id="MF_00117">
    <property type="entry name" value="HslO"/>
    <property type="match status" value="1"/>
</dbReference>
<organism evidence="7 8">
    <name type="scientific">Yanshouia hominis</name>
    <dbReference type="NCBI Taxonomy" id="2763673"/>
    <lineage>
        <taxon>Bacteria</taxon>
        <taxon>Bacillati</taxon>
        <taxon>Bacillota</taxon>
        <taxon>Clostridia</taxon>
        <taxon>Eubacteriales</taxon>
        <taxon>Oscillospiraceae</taxon>
        <taxon>Yanshouia</taxon>
    </lineage>
</organism>
<keyword evidence="5 6" id="KW-0676">Redox-active center</keyword>
<keyword evidence="1 6" id="KW-0963">Cytoplasm</keyword>
<dbReference type="NCBIfam" id="NF001033">
    <property type="entry name" value="PRK00114.1"/>
    <property type="match status" value="1"/>
</dbReference>
<dbReference type="InterPro" id="IPR000397">
    <property type="entry name" value="Heat_shock_Hsp33"/>
</dbReference>
<keyword evidence="8" id="KW-1185">Reference proteome</keyword>
<dbReference type="Gene3D" id="3.90.1280.10">
    <property type="entry name" value="HSP33 redox switch-like"/>
    <property type="match status" value="1"/>
</dbReference>
<dbReference type="EMBL" id="JACRTB010000047">
    <property type="protein sequence ID" value="MBC8577746.1"/>
    <property type="molecule type" value="Genomic_DNA"/>
</dbReference>
<comment type="caution">
    <text evidence="7">The sequence shown here is derived from an EMBL/GenBank/DDBJ whole genome shotgun (WGS) entry which is preliminary data.</text>
</comment>
<name>A0ABR7NMV5_9FIRM</name>
<proteinExistence type="inferred from homology"/>
<comment type="similarity">
    <text evidence="6">Belongs to the HSP33 family.</text>
</comment>
<dbReference type="SUPFAM" id="SSF118352">
    <property type="entry name" value="HSP33 redox switch-like"/>
    <property type="match status" value="1"/>
</dbReference>
<reference evidence="7 8" key="1">
    <citation type="submission" date="2020-08" db="EMBL/GenBank/DDBJ databases">
        <title>Genome public.</title>
        <authorList>
            <person name="Liu C."/>
            <person name="Sun Q."/>
        </authorList>
    </citation>
    <scope>NUCLEOTIDE SEQUENCE [LARGE SCALE GENOMIC DNA]</scope>
    <source>
        <strain evidence="7 8">BX1</strain>
    </source>
</reference>
<comment type="function">
    <text evidence="6">Redox regulated molecular chaperone. Protects both thermally unfolding and oxidatively damaged proteins from irreversible aggregation. Plays an important role in the bacterial defense system toward oxidative stress.</text>
</comment>
<dbReference type="RefSeq" id="WP_262401101.1">
    <property type="nucleotide sequence ID" value="NZ_JACRTB010000047.1"/>
</dbReference>
<evidence type="ECO:0000313" key="8">
    <source>
        <dbReference type="Proteomes" id="UP000658131"/>
    </source>
</evidence>
<evidence type="ECO:0000256" key="5">
    <source>
        <dbReference type="ARBA" id="ARBA00023284"/>
    </source>
</evidence>
<dbReference type="Pfam" id="PF01430">
    <property type="entry name" value="HSP33"/>
    <property type="match status" value="1"/>
</dbReference>
<dbReference type="Proteomes" id="UP000658131">
    <property type="component" value="Unassembled WGS sequence"/>
</dbReference>
<dbReference type="SUPFAM" id="SSF64397">
    <property type="entry name" value="Hsp33 domain"/>
    <property type="match status" value="1"/>
</dbReference>
<feature type="disulfide bond" description="Redox-active" evidence="6">
    <location>
        <begin position="237"/>
        <end position="239"/>
    </location>
</feature>
<evidence type="ECO:0000256" key="4">
    <source>
        <dbReference type="ARBA" id="ARBA00023186"/>
    </source>
</evidence>
<gene>
    <name evidence="6 7" type="primary">hslO</name>
    <name evidence="7" type="ORF">H8717_15235</name>
</gene>
<accession>A0ABR7NMV5</accession>
<keyword evidence="4 6" id="KW-0143">Chaperone</keyword>
<keyword evidence="3 6" id="KW-1015">Disulfide bond</keyword>
<feature type="disulfide bond" description="Redox-active" evidence="6">
    <location>
        <begin position="270"/>
        <end position="273"/>
    </location>
</feature>
<dbReference type="PIRSF" id="PIRSF005261">
    <property type="entry name" value="Heat_shock_Hsp33"/>
    <property type="match status" value="1"/>
</dbReference>
<dbReference type="InterPro" id="IPR016154">
    <property type="entry name" value="Heat_shock_Hsp33_C"/>
</dbReference>